<name>A0A1V9DNL6_9GAMM</name>
<sequence>MKLAIYGAGGLGREVRQLACAINARQHRWDRLFFIDDIHPQRMLDGTPVTDLASAQGVDAVEVVIAVGEPALRARLSAKIRAAGLSFATLVHPDVMLPDSTSLGEGVVICRHAFISCDCVIEHNVYLQPHCCLGHDCQIGEHTIISPGVMLGGECCIGRRVFIGMNASVKEKVRIGHNVIISMGAALFNDVQDGLIALGNPARIIRRNEDEKVFRPAGLRRSR</sequence>
<dbReference type="InterPro" id="IPR020019">
    <property type="entry name" value="AcTrfase_PglD-like"/>
</dbReference>
<keyword evidence="6" id="KW-1185">Reference proteome</keyword>
<dbReference type="EMBL" id="MWUE01000007">
    <property type="protein sequence ID" value="OQP35442.1"/>
    <property type="molecule type" value="Genomic_DNA"/>
</dbReference>
<dbReference type="CDD" id="cd03360">
    <property type="entry name" value="LbH_AT_putative"/>
    <property type="match status" value="1"/>
</dbReference>
<dbReference type="AlphaFoldDB" id="A0A1V9DNL6"/>
<dbReference type="SUPFAM" id="SSF51161">
    <property type="entry name" value="Trimeric LpxA-like enzymes"/>
    <property type="match status" value="1"/>
</dbReference>
<dbReference type="Pfam" id="PF14602">
    <property type="entry name" value="Hexapep_2"/>
    <property type="match status" value="1"/>
</dbReference>
<proteinExistence type="inferred from homology"/>
<gene>
    <name evidence="5" type="ORF">B2J69_05470</name>
</gene>
<dbReference type="RefSeq" id="WP_081137142.1">
    <property type="nucleotide sequence ID" value="NZ_MWUE01000007.1"/>
</dbReference>
<feature type="binding site" evidence="3">
    <location>
        <position position="68"/>
    </location>
    <ligand>
        <name>substrate</name>
    </ligand>
</feature>
<comment type="caution">
    <text evidence="5">The sequence shown here is derived from an EMBL/GenBank/DDBJ whole genome shotgun (WGS) entry which is preliminary data.</text>
</comment>
<evidence type="ECO:0000256" key="1">
    <source>
        <dbReference type="ARBA" id="ARBA00007274"/>
    </source>
</evidence>
<dbReference type="InterPro" id="IPR011004">
    <property type="entry name" value="Trimer_LpxA-like_sf"/>
</dbReference>
<dbReference type="Pfam" id="PF00132">
    <property type="entry name" value="Hexapep"/>
    <property type="match status" value="1"/>
</dbReference>
<dbReference type="Proteomes" id="UP000192769">
    <property type="component" value="Unassembled WGS sequence"/>
</dbReference>
<accession>A0A1V9DNL6</accession>
<dbReference type="Pfam" id="PF17836">
    <property type="entry name" value="PglD_N"/>
    <property type="match status" value="1"/>
</dbReference>
<protein>
    <submittedName>
        <fullName evidence="5">Sugar O-acyltransferase</fullName>
    </submittedName>
</protein>
<dbReference type="InterPro" id="IPR050179">
    <property type="entry name" value="Trans_hexapeptide_repeat"/>
</dbReference>
<feature type="active site" description="Proton acceptor" evidence="2">
    <location>
        <position position="135"/>
    </location>
</feature>
<evidence type="ECO:0000313" key="6">
    <source>
        <dbReference type="Proteomes" id="UP000192769"/>
    </source>
</evidence>
<feature type="site" description="Increases basicity of active site His" evidence="2">
    <location>
        <position position="136"/>
    </location>
</feature>
<comment type="similarity">
    <text evidence="1">Belongs to the transferase hexapeptide repeat family.</text>
</comment>
<evidence type="ECO:0000313" key="5">
    <source>
        <dbReference type="EMBL" id="OQP35442.1"/>
    </source>
</evidence>
<dbReference type="InterPro" id="IPR041561">
    <property type="entry name" value="PglD_N"/>
</dbReference>
<evidence type="ECO:0000256" key="3">
    <source>
        <dbReference type="PIRSR" id="PIRSR620019-2"/>
    </source>
</evidence>
<dbReference type="PANTHER" id="PTHR43300:SF7">
    <property type="entry name" value="UDP-N-ACETYLBACILLOSAMINE N-ACETYLTRANSFERASE"/>
    <property type="match status" value="1"/>
</dbReference>
<keyword evidence="5" id="KW-0012">Acyltransferase</keyword>
<evidence type="ECO:0000259" key="4">
    <source>
        <dbReference type="Pfam" id="PF17836"/>
    </source>
</evidence>
<dbReference type="OrthoDB" id="9794407at2"/>
<keyword evidence="5" id="KW-0808">Transferase</keyword>
<evidence type="ECO:0000256" key="2">
    <source>
        <dbReference type="PIRSR" id="PIRSR620019-1"/>
    </source>
</evidence>
<reference evidence="5 6" key="1">
    <citation type="submission" date="2017-02" db="EMBL/GenBank/DDBJ databases">
        <title>Whole genome shotgun sequence of Pantoea agglomerans strain AS1 isolated from a cycad, Zamia floridana in Central Florida, USA.</title>
        <authorList>
            <person name="Lata P."/>
            <person name="Govindarajan S."/>
            <person name="Qi F."/>
            <person name="Li J.-L."/>
            <person name="Maurya S.K."/>
            <person name="Sahoo M.K."/>
        </authorList>
    </citation>
    <scope>NUCLEOTIDE SEQUENCE [LARGE SCALE GENOMIC DNA]</scope>
    <source>
        <strain evidence="5 6">AS1</strain>
    </source>
</reference>
<feature type="domain" description="PglD N-terminal" evidence="4">
    <location>
        <begin position="2"/>
        <end position="79"/>
    </location>
</feature>
<dbReference type="GO" id="GO:0016746">
    <property type="term" value="F:acyltransferase activity"/>
    <property type="evidence" value="ECO:0007669"/>
    <property type="project" value="UniProtKB-KW"/>
</dbReference>
<dbReference type="Gene3D" id="2.160.10.10">
    <property type="entry name" value="Hexapeptide repeat proteins"/>
    <property type="match status" value="1"/>
</dbReference>
<dbReference type="NCBIfam" id="TIGR03570">
    <property type="entry name" value="NeuD_NnaD"/>
    <property type="match status" value="1"/>
</dbReference>
<organism evidence="5 6">
    <name type="scientific">Pantoea latae</name>
    <dbReference type="NCBI Taxonomy" id="1964541"/>
    <lineage>
        <taxon>Bacteria</taxon>
        <taxon>Pseudomonadati</taxon>
        <taxon>Pseudomonadota</taxon>
        <taxon>Gammaproteobacteria</taxon>
        <taxon>Enterobacterales</taxon>
        <taxon>Erwiniaceae</taxon>
        <taxon>Pantoea</taxon>
    </lineage>
</organism>
<dbReference type="PANTHER" id="PTHR43300">
    <property type="entry name" value="ACETYLTRANSFERASE"/>
    <property type="match status" value="1"/>
</dbReference>
<dbReference type="InterPro" id="IPR001451">
    <property type="entry name" value="Hexapep"/>
</dbReference>
<dbReference type="Gene3D" id="3.40.50.20">
    <property type="match status" value="1"/>
</dbReference>